<evidence type="ECO:0000256" key="1">
    <source>
        <dbReference type="SAM" id="MobiDB-lite"/>
    </source>
</evidence>
<gene>
    <name evidence="4" type="ORF">SADUNF_Sadunf04G0151800</name>
</gene>
<dbReference type="OrthoDB" id="1929763at2759"/>
<organism evidence="4 5">
    <name type="scientific">Salix dunnii</name>
    <dbReference type="NCBI Taxonomy" id="1413687"/>
    <lineage>
        <taxon>Eukaryota</taxon>
        <taxon>Viridiplantae</taxon>
        <taxon>Streptophyta</taxon>
        <taxon>Embryophyta</taxon>
        <taxon>Tracheophyta</taxon>
        <taxon>Spermatophyta</taxon>
        <taxon>Magnoliopsida</taxon>
        <taxon>eudicotyledons</taxon>
        <taxon>Gunneridae</taxon>
        <taxon>Pentapetalae</taxon>
        <taxon>rosids</taxon>
        <taxon>fabids</taxon>
        <taxon>Malpighiales</taxon>
        <taxon>Salicaceae</taxon>
        <taxon>Saliceae</taxon>
        <taxon>Salix</taxon>
    </lineage>
</organism>
<dbReference type="Proteomes" id="UP000657918">
    <property type="component" value="Chromosome 4"/>
</dbReference>
<name>A0A835KBZ0_9ROSI</name>
<protein>
    <submittedName>
        <fullName evidence="4">Uncharacterized protein</fullName>
    </submittedName>
</protein>
<keyword evidence="2" id="KW-0472">Membrane</keyword>
<evidence type="ECO:0000313" key="4">
    <source>
        <dbReference type="EMBL" id="KAF9684760.1"/>
    </source>
</evidence>
<accession>A0A835KBZ0</accession>
<keyword evidence="2" id="KW-1133">Transmembrane helix</keyword>
<evidence type="ECO:0000256" key="2">
    <source>
        <dbReference type="SAM" id="Phobius"/>
    </source>
</evidence>
<dbReference type="AlphaFoldDB" id="A0A835KBZ0"/>
<evidence type="ECO:0000313" key="5">
    <source>
        <dbReference type="Proteomes" id="UP000657918"/>
    </source>
</evidence>
<dbReference type="PANTHER" id="PTHR35718">
    <property type="entry name" value="EXPRESSED PROTEIN"/>
    <property type="match status" value="1"/>
</dbReference>
<sequence length="119" mass="12263">MVSVASLILLCLSDLTILLIAGAQDRAPHGLVYEKPVAFSPSAVEFFHPRTREPKSENPCAASPSCSLLPLAAQVEDADQTKGKISTSQRGGSRPGAGGVAGVILGVAFAVLLTMVSTM</sequence>
<feature type="region of interest" description="Disordered" evidence="1">
    <location>
        <begin position="77"/>
        <end position="96"/>
    </location>
</feature>
<keyword evidence="2" id="KW-0812">Transmembrane</keyword>
<evidence type="ECO:0000256" key="3">
    <source>
        <dbReference type="SAM" id="SignalP"/>
    </source>
</evidence>
<feature type="signal peptide" evidence="3">
    <location>
        <begin position="1"/>
        <end position="23"/>
    </location>
</feature>
<dbReference type="EMBL" id="JADGMS010000004">
    <property type="protein sequence ID" value="KAF9684760.1"/>
    <property type="molecule type" value="Genomic_DNA"/>
</dbReference>
<feature type="transmembrane region" description="Helical" evidence="2">
    <location>
        <begin position="96"/>
        <end position="116"/>
    </location>
</feature>
<proteinExistence type="predicted"/>
<feature type="chain" id="PRO_5032464834" evidence="3">
    <location>
        <begin position="24"/>
        <end position="119"/>
    </location>
</feature>
<keyword evidence="5" id="KW-1185">Reference proteome</keyword>
<keyword evidence="3" id="KW-0732">Signal</keyword>
<dbReference type="PANTHER" id="PTHR35718:SF1">
    <property type="entry name" value="EXPRESSED PROTEIN"/>
    <property type="match status" value="1"/>
</dbReference>
<reference evidence="4 5" key="1">
    <citation type="submission" date="2020-10" db="EMBL/GenBank/DDBJ databases">
        <title>Plant Genome Project.</title>
        <authorList>
            <person name="Zhang R.-G."/>
        </authorList>
    </citation>
    <scope>NUCLEOTIDE SEQUENCE [LARGE SCALE GENOMIC DNA]</scope>
    <source>
        <strain evidence="4">FAFU-HL-1</strain>
        <tissue evidence="4">Leaf</tissue>
    </source>
</reference>
<comment type="caution">
    <text evidence="4">The sequence shown here is derived from an EMBL/GenBank/DDBJ whole genome shotgun (WGS) entry which is preliminary data.</text>
</comment>